<protein>
    <recommendedName>
        <fullName evidence="4">Lipoprotein</fullName>
    </recommendedName>
</protein>
<organism evidence="2 3">
    <name type="scientific">Rubrivivax gelatinosus (strain NBRC 100245 / IL144)</name>
    <dbReference type="NCBI Taxonomy" id="983917"/>
    <lineage>
        <taxon>Bacteria</taxon>
        <taxon>Pseudomonadati</taxon>
        <taxon>Pseudomonadota</taxon>
        <taxon>Betaproteobacteria</taxon>
        <taxon>Burkholderiales</taxon>
        <taxon>Sphaerotilaceae</taxon>
        <taxon>Rubrivivax</taxon>
    </lineage>
</organism>
<dbReference type="EMBL" id="AP012320">
    <property type="protein sequence ID" value="BAL96411.1"/>
    <property type="molecule type" value="Genomic_DNA"/>
</dbReference>
<accession>I0HTS4</accession>
<dbReference type="Proteomes" id="UP000007883">
    <property type="component" value="Chromosome"/>
</dbReference>
<name>I0HTS4_RUBGI</name>
<sequence length="146" mass="16298">MSFRNHRAALPALLLCAALAGCAGTGTGYHERTALGELFLFRQGGYEVEQLGPDDYRVIYEAGISTPEDRSRKFVLYRCATLALEKGARGFRLDKPVDLVKAPMPMHKLLYGARVRLLADPQPDGRLVFDATQVQQELEPFIAQFR</sequence>
<dbReference type="AlphaFoldDB" id="I0HTS4"/>
<dbReference type="RefSeq" id="WP_014429272.1">
    <property type="nucleotide sequence ID" value="NC_017075.1"/>
</dbReference>
<dbReference type="PATRIC" id="fig|983917.3.peg.2997"/>
<gene>
    <name evidence="2" type="ordered locus">RGE_30720</name>
</gene>
<keyword evidence="1" id="KW-0732">Signal</keyword>
<dbReference type="PROSITE" id="PS51257">
    <property type="entry name" value="PROKAR_LIPOPROTEIN"/>
    <property type="match status" value="1"/>
</dbReference>
<evidence type="ECO:0008006" key="4">
    <source>
        <dbReference type="Google" id="ProtNLM"/>
    </source>
</evidence>
<dbReference type="KEGG" id="rge:RGE_30720"/>
<proteinExistence type="predicted"/>
<evidence type="ECO:0000256" key="1">
    <source>
        <dbReference type="SAM" id="SignalP"/>
    </source>
</evidence>
<evidence type="ECO:0000313" key="2">
    <source>
        <dbReference type="EMBL" id="BAL96411.1"/>
    </source>
</evidence>
<dbReference type="HOGENOM" id="CLU_1776041_0_0_4"/>
<evidence type="ECO:0000313" key="3">
    <source>
        <dbReference type="Proteomes" id="UP000007883"/>
    </source>
</evidence>
<reference evidence="2 3" key="1">
    <citation type="journal article" date="2012" name="J. Bacteriol.">
        <title>Complete genome sequence of phototrophic betaproteobacterium Rubrivivax gelatinosus IL144.</title>
        <authorList>
            <person name="Nagashima S."/>
            <person name="Kamimura A."/>
            <person name="Shimizu T."/>
            <person name="Nakamura-isaki S."/>
            <person name="Aono E."/>
            <person name="Sakamoto K."/>
            <person name="Ichikawa N."/>
            <person name="Nakazawa H."/>
            <person name="Sekine M."/>
            <person name="Yamazaki S."/>
            <person name="Fujita N."/>
            <person name="Shimada K."/>
            <person name="Hanada S."/>
            <person name="Nagashima K.V.P."/>
        </authorList>
    </citation>
    <scope>NUCLEOTIDE SEQUENCE [LARGE SCALE GENOMIC DNA]</scope>
    <source>
        <strain evidence="3">NBRC 100245 / IL144</strain>
    </source>
</reference>
<dbReference type="NCBIfam" id="NF047637">
    <property type="entry name" value="lipo_CC0125"/>
    <property type="match status" value="1"/>
</dbReference>
<feature type="signal peptide" evidence="1">
    <location>
        <begin position="1"/>
        <end position="23"/>
    </location>
</feature>
<keyword evidence="3" id="KW-1185">Reference proteome</keyword>
<feature type="chain" id="PRO_5003628464" description="Lipoprotein" evidence="1">
    <location>
        <begin position="24"/>
        <end position="146"/>
    </location>
</feature>